<evidence type="ECO:0000313" key="4">
    <source>
        <dbReference type="Proteomes" id="UP000310689"/>
    </source>
</evidence>
<comment type="caution">
    <text evidence="3">The sequence shown here is derived from an EMBL/GenBank/DDBJ whole genome shotgun (WGS) entry which is preliminary data.</text>
</comment>
<keyword evidence="2" id="KW-0812">Transmembrane</keyword>
<sequence>MSNHGVFDIAHERYLNAYYGILVAGSIGHLFLFIATIYSKRIKRNLLLLQFYALFSIILWFDAILFWTGHKSSHTEDIPTSIRVINATVRGVGMIMNSSSSLIVTIRIWSTVNTAKATSTFYLKEYIDSPILILVPWLFGIPFFIAHLITSLKNTDLVRNLACDSTQVDYKISRIREWFHSYSHNTQITTNQTPSSDPLIPPTQSQLSQKERRLSLTVFLPPKARLKSNDKNTRQSESITNSYATSKSASTQSFPLLPL</sequence>
<keyword evidence="2" id="KW-1133">Transmembrane helix</keyword>
<dbReference type="EMBL" id="SPOI01000008">
    <property type="protein sequence ID" value="TIB42341.1"/>
    <property type="molecule type" value="Genomic_DNA"/>
</dbReference>
<proteinExistence type="predicted"/>
<protein>
    <submittedName>
        <fullName evidence="3">Uncharacterized protein</fullName>
    </submittedName>
</protein>
<feature type="transmembrane region" description="Helical" evidence="2">
    <location>
        <begin position="17"/>
        <end position="39"/>
    </location>
</feature>
<name>A0A4T0EYE0_WALIC</name>
<dbReference type="Proteomes" id="UP000310689">
    <property type="component" value="Unassembled WGS sequence"/>
</dbReference>
<feature type="compositionally biased region" description="Polar residues" evidence="1">
    <location>
        <begin position="189"/>
        <end position="208"/>
    </location>
</feature>
<feature type="transmembrane region" description="Helical" evidence="2">
    <location>
        <begin position="87"/>
        <end position="110"/>
    </location>
</feature>
<feature type="region of interest" description="Disordered" evidence="1">
    <location>
        <begin position="226"/>
        <end position="259"/>
    </location>
</feature>
<evidence type="ECO:0000313" key="3">
    <source>
        <dbReference type="EMBL" id="TIB42341.1"/>
    </source>
</evidence>
<feature type="transmembrane region" description="Helical" evidence="2">
    <location>
        <begin position="46"/>
        <end position="67"/>
    </location>
</feature>
<feature type="transmembrane region" description="Helical" evidence="2">
    <location>
        <begin position="131"/>
        <end position="149"/>
    </location>
</feature>
<gene>
    <name evidence="3" type="ORF">E3P86_00379</name>
</gene>
<organism evidence="3 4">
    <name type="scientific">Wallemia ichthyophaga</name>
    <dbReference type="NCBI Taxonomy" id="245174"/>
    <lineage>
        <taxon>Eukaryota</taxon>
        <taxon>Fungi</taxon>
        <taxon>Dikarya</taxon>
        <taxon>Basidiomycota</taxon>
        <taxon>Wallemiomycotina</taxon>
        <taxon>Wallemiomycetes</taxon>
        <taxon>Wallemiales</taxon>
        <taxon>Wallemiaceae</taxon>
        <taxon>Wallemia</taxon>
    </lineage>
</organism>
<evidence type="ECO:0000256" key="2">
    <source>
        <dbReference type="SAM" id="Phobius"/>
    </source>
</evidence>
<keyword evidence="2" id="KW-0472">Membrane</keyword>
<accession>A0A4T0EYE0</accession>
<feature type="compositionally biased region" description="Polar residues" evidence="1">
    <location>
        <begin position="235"/>
        <end position="259"/>
    </location>
</feature>
<dbReference type="AlphaFoldDB" id="A0A4T0EYE0"/>
<reference evidence="3 4" key="1">
    <citation type="submission" date="2019-03" db="EMBL/GenBank/DDBJ databases">
        <title>Sequencing 23 genomes of Wallemia ichthyophaga.</title>
        <authorList>
            <person name="Gostincar C."/>
        </authorList>
    </citation>
    <scope>NUCLEOTIDE SEQUENCE [LARGE SCALE GENOMIC DNA]</scope>
    <source>
        <strain evidence="3 4">EXF-6200</strain>
    </source>
</reference>
<feature type="region of interest" description="Disordered" evidence="1">
    <location>
        <begin position="189"/>
        <end position="211"/>
    </location>
</feature>
<evidence type="ECO:0000256" key="1">
    <source>
        <dbReference type="SAM" id="MobiDB-lite"/>
    </source>
</evidence>